<dbReference type="SUPFAM" id="SSF51445">
    <property type="entry name" value="(Trans)glycosidases"/>
    <property type="match status" value="1"/>
</dbReference>
<dbReference type="Proteomes" id="UP000620075">
    <property type="component" value="Unassembled WGS sequence"/>
</dbReference>
<organism evidence="2 3">
    <name type="scientific">Candidatus Dormiibacter inghamiae</name>
    <dbReference type="NCBI Taxonomy" id="3127013"/>
    <lineage>
        <taxon>Bacteria</taxon>
        <taxon>Bacillati</taxon>
        <taxon>Candidatus Dormiibacterota</taxon>
        <taxon>Candidatus Dormibacteria</taxon>
        <taxon>Candidatus Dormibacterales</taxon>
        <taxon>Candidatus Dormibacteraceae</taxon>
        <taxon>Candidatus Dormiibacter</taxon>
    </lineage>
</organism>
<evidence type="ECO:0000259" key="1">
    <source>
        <dbReference type="Pfam" id="PF11790"/>
    </source>
</evidence>
<sequence>MDELNAATDVAHQKGYKVSDGGLTGVPLSLMVWKDYWDRGLKNAADDFARRVFSPQSKASSIYDQLPSSAYPNRPFPPAASDIVNRYNWTVQAVSALKSTQVDFVNFHWYLDDAKGFGEVADYLRRVTAKPVISNEVGSGSDSPATVTALMQKALDEHMAYFNWFSEDINIKGSVATGGADAGEQAKSAKP</sequence>
<reference evidence="2 3" key="1">
    <citation type="submission" date="2020-10" db="EMBL/GenBank/DDBJ databases">
        <title>Ca. Dormibacterota MAGs.</title>
        <authorList>
            <person name="Montgomery K."/>
        </authorList>
    </citation>
    <scope>NUCLEOTIDE SEQUENCE [LARGE SCALE GENOMIC DNA]</scope>
    <source>
        <strain evidence="2">SC8811_S16_3</strain>
    </source>
</reference>
<dbReference type="AlphaFoldDB" id="A0A934KK18"/>
<dbReference type="EMBL" id="JAEKNQ010000054">
    <property type="protein sequence ID" value="MBJ7604213.1"/>
    <property type="molecule type" value="Genomic_DNA"/>
</dbReference>
<comment type="caution">
    <text evidence="2">The sequence shown here is derived from an EMBL/GenBank/DDBJ whole genome shotgun (WGS) entry which is preliminary data.</text>
</comment>
<protein>
    <recommendedName>
        <fullName evidence="1">Asl1-like glycosyl hydrolase catalytic domain-containing protein</fullName>
    </recommendedName>
</protein>
<dbReference type="Gene3D" id="3.20.20.80">
    <property type="entry name" value="Glycosidases"/>
    <property type="match status" value="1"/>
</dbReference>
<dbReference type="RefSeq" id="WP_338181470.1">
    <property type="nucleotide sequence ID" value="NZ_JAEKNQ010000054.1"/>
</dbReference>
<gene>
    <name evidence="2" type="ORF">JF888_13635</name>
</gene>
<dbReference type="InterPro" id="IPR017853">
    <property type="entry name" value="GH"/>
</dbReference>
<accession>A0A934KK18</accession>
<dbReference type="Pfam" id="PF11790">
    <property type="entry name" value="Glyco_hydro_cc"/>
    <property type="match status" value="1"/>
</dbReference>
<dbReference type="InterPro" id="IPR024655">
    <property type="entry name" value="Asl1_glyco_hydro_catalytic"/>
</dbReference>
<evidence type="ECO:0000313" key="2">
    <source>
        <dbReference type="EMBL" id="MBJ7604213.1"/>
    </source>
</evidence>
<proteinExistence type="predicted"/>
<name>A0A934KK18_9BACT</name>
<feature type="domain" description="Asl1-like glycosyl hydrolase catalytic" evidence="1">
    <location>
        <begin position="85"/>
        <end position="162"/>
    </location>
</feature>
<evidence type="ECO:0000313" key="3">
    <source>
        <dbReference type="Proteomes" id="UP000620075"/>
    </source>
</evidence>